<dbReference type="InterPro" id="IPR018247">
    <property type="entry name" value="EF_Hand_1_Ca_BS"/>
</dbReference>
<dbReference type="SMART" id="SM00054">
    <property type="entry name" value="EFh"/>
    <property type="match status" value="2"/>
</dbReference>
<keyword evidence="1" id="KW-0106">Calcium</keyword>
<evidence type="ECO:0000256" key="2">
    <source>
        <dbReference type="SAM" id="MobiDB-lite"/>
    </source>
</evidence>
<gene>
    <name evidence="4" type="ORF">TrST_g5766</name>
</gene>
<evidence type="ECO:0000313" key="4">
    <source>
        <dbReference type="EMBL" id="GMH54143.1"/>
    </source>
</evidence>
<dbReference type="GO" id="GO:0005509">
    <property type="term" value="F:calcium ion binding"/>
    <property type="evidence" value="ECO:0007669"/>
    <property type="project" value="InterPro"/>
</dbReference>
<name>A0A9W6ZNB8_9STRA</name>
<sequence>MDRILSRKITIDEFAKFDVDGDGRIERTEFALRKLMLMGIVEPADVARVEKEFDQMDADGSGEVTLKDLEAHLKAQEKEKEELLERKKRGAKKTRAKQVQNQYENMVEKI</sequence>
<dbReference type="PROSITE" id="PS50222">
    <property type="entry name" value="EF_HAND_2"/>
    <property type="match status" value="1"/>
</dbReference>
<comment type="caution">
    <text evidence="4">The sequence shown here is derived from an EMBL/GenBank/DDBJ whole genome shotgun (WGS) entry which is preliminary data.</text>
</comment>
<evidence type="ECO:0000259" key="3">
    <source>
        <dbReference type="PROSITE" id="PS50222"/>
    </source>
</evidence>
<dbReference type="PROSITE" id="PS00018">
    <property type="entry name" value="EF_HAND_1"/>
    <property type="match status" value="2"/>
</dbReference>
<feature type="compositionally biased region" description="Basic residues" evidence="2">
    <location>
        <begin position="86"/>
        <end position="96"/>
    </location>
</feature>
<evidence type="ECO:0000313" key="5">
    <source>
        <dbReference type="Proteomes" id="UP001165085"/>
    </source>
</evidence>
<accession>A0A9W6ZNB8</accession>
<feature type="region of interest" description="Disordered" evidence="2">
    <location>
        <begin position="85"/>
        <end position="110"/>
    </location>
</feature>
<evidence type="ECO:0000256" key="1">
    <source>
        <dbReference type="ARBA" id="ARBA00022837"/>
    </source>
</evidence>
<protein>
    <recommendedName>
        <fullName evidence="3">EF-hand domain-containing protein</fullName>
    </recommendedName>
</protein>
<dbReference type="EMBL" id="BRXY01000024">
    <property type="protein sequence ID" value="GMH54143.1"/>
    <property type="molecule type" value="Genomic_DNA"/>
</dbReference>
<dbReference type="AlphaFoldDB" id="A0A9W6ZNB8"/>
<dbReference type="OrthoDB" id="415460at2759"/>
<organism evidence="4 5">
    <name type="scientific">Triparma strigata</name>
    <dbReference type="NCBI Taxonomy" id="1606541"/>
    <lineage>
        <taxon>Eukaryota</taxon>
        <taxon>Sar</taxon>
        <taxon>Stramenopiles</taxon>
        <taxon>Ochrophyta</taxon>
        <taxon>Bolidophyceae</taxon>
        <taxon>Parmales</taxon>
        <taxon>Triparmaceae</taxon>
        <taxon>Triparma</taxon>
    </lineage>
</organism>
<dbReference type="Pfam" id="PF13499">
    <property type="entry name" value="EF-hand_7"/>
    <property type="match status" value="1"/>
</dbReference>
<dbReference type="Gene3D" id="1.10.238.10">
    <property type="entry name" value="EF-hand"/>
    <property type="match status" value="1"/>
</dbReference>
<dbReference type="SUPFAM" id="SSF47473">
    <property type="entry name" value="EF-hand"/>
    <property type="match status" value="1"/>
</dbReference>
<reference evidence="5" key="1">
    <citation type="journal article" date="2023" name="Commun. Biol.">
        <title>Genome analysis of Parmales, the sister group of diatoms, reveals the evolutionary specialization of diatoms from phago-mixotrophs to photoautotrophs.</title>
        <authorList>
            <person name="Ban H."/>
            <person name="Sato S."/>
            <person name="Yoshikawa S."/>
            <person name="Yamada K."/>
            <person name="Nakamura Y."/>
            <person name="Ichinomiya M."/>
            <person name="Sato N."/>
            <person name="Blanc-Mathieu R."/>
            <person name="Endo H."/>
            <person name="Kuwata A."/>
            <person name="Ogata H."/>
        </authorList>
    </citation>
    <scope>NUCLEOTIDE SEQUENCE [LARGE SCALE GENOMIC DNA]</scope>
    <source>
        <strain evidence="5">NIES 3701</strain>
    </source>
</reference>
<keyword evidence="5" id="KW-1185">Reference proteome</keyword>
<feature type="domain" description="EF-hand" evidence="3">
    <location>
        <begin position="44"/>
        <end position="79"/>
    </location>
</feature>
<proteinExistence type="predicted"/>
<dbReference type="InterPro" id="IPR011992">
    <property type="entry name" value="EF-hand-dom_pair"/>
</dbReference>
<dbReference type="InterPro" id="IPR002048">
    <property type="entry name" value="EF_hand_dom"/>
</dbReference>
<dbReference type="Proteomes" id="UP001165085">
    <property type="component" value="Unassembled WGS sequence"/>
</dbReference>